<proteinExistence type="predicted"/>
<protein>
    <recommendedName>
        <fullName evidence="3">DUF2642 domain-containing protein</fullName>
    </recommendedName>
</protein>
<dbReference type="Proteomes" id="UP000184016">
    <property type="component" value="Unassembled WGS sequence"/>
</dbReference>
<name>A0A1M6KGS1_9BACL</name>
<dbReference type="STRING" id="1830138.SAMN05443507_101244"/>
<reference evidence="2" key="1">
    <citation type="submission" date="2016-11" db="EMBL/GenBank/DDBJ databases">
        <authorList>
            <person name="Varghese N."/>
            <person name="Submissions S."/>
        </authorList>
    </citation>
    <scope>NUCLEOTIDE SEQUENCE [LARGE SCALE GENOMIC DNA]</scope>
    <source>
        <strain evidence="2">USBA-503</strain>
    </source>
</reference>
<organism evidence="1 2">
    <name type="scientific">Alicyclobacillus tolerans</name>
    <dbReference type="NCBI Taxonomy" id="90970"/>
    <lineage>
        <taxon>Bacteria</taxon>
        <taxon>Bacillati</taxon>
        <taxon>Bacillota</taxon>
        <taxon>Bacilli</taxon>
        <taxon>Bacillales</taxon>
        <taxon>Alicyclobacillaceae</taxon>
        <taxon>Alicyclobacillus</taxon>
    </lineage>
</organism>
<gene>
    <name evidence="1" type="ORF">SAMN05443507_101244</name>
</gene>
<evidence type="ECO:0000313" key="1">
    <source>
        <dbReference type="EMBL" id="SHJ58139.1"/>
    </source>
</evidence>
<sequence length="64" mass="7273">MTFQEMVRKFIGNQIEVAVNPSYYEGTLKEVTETVIVIEESTVYGQSTEVILNDAQIDYVRVLA</sequence>
<dbReference type="RefSeq" id="WP_072872726.1">
    <property type="nucleotide sequence ID" value="NZ_FRAF01000001.1"/>
</dbReference>
<evidence type="ECO:0000313" key="2">
    <source>
        <dbReference type="Proteomes" id="UP000184016"/>
    </source>
</evidence>
<dbReference type="AlphaFoldDB" id="A0A1M6KGS1"/>
<evidence type="ECO:0008006" key="3">
    <source>
        <dbReference type="Google" id="ProtNLM"/>
    </source>
</evidence>
<dbReference type="EMBL" id="FRAF01000001">
    <property type="protein sequence ID" value="SHJ58139.1"/>
    <property type="molecule type" value="Genomic_DNA"/>
</dbReference>
<keyword evidence="2" id="KW-1185">Reference proteome</keyword>
<accession>A0A1M6KGS1</accession>